<keyword evidence="3" id="KW-1185">Reference proteome</keyword>
<dbReference type="Pfam" id="PF00535">
    <property type="entry name" value="Glycos_transf_2"/>
    <property type="match status" value="1"/>
</dbReference>
<dbReference type="Proteomes" id="UP001528673">
    <property type="component" value="Unassembled WGS sequence"/>
</dbReference>
<gene>
    <name evidence="2" type="ORF">PSQ40_06645</name>
</gene>
<protein>
    <submittedName>
        <fullName evidence="2">Glycosyltransferase</fullName>
        <ecNumber evidence="2">2.4.-.-</ecNumber>
    </submittedName>
</protein>
<dbReference type="SUPFAM" id="SSF53448">
    <property type="entry name" value="Nucleotide-diphospho-sugar transferases"/>
    <property type="match status" value="1"/>
</dbReference>
<keyword evidence="2" id="KW-0808">Transferase</keyword>
<organism evidence="2 3">
    <name type="scientific">Curvibacter cyanobacteriorum</name>
    <dbReference type="NCBI Taxonomy" id="3026422"/>
    <lineage>
        <taxon>Bacteria</taxon>
        <taxon>Pseudomonadati</taxon>
        <taxon>Pseudomonadota</taxon>
        <taxon>Betaproteobacteria</taxon>
        <taxon>Burkholderiales</taxon>
        <taxon>Comamonadaceae</taxon>
        <taxon>Curvibacter</taxon>
    </lineage>
</organism>
<feature type="domain" description="Glycosyltransferase 2-like" evidence="1">
    <location>
        <begin position="5"/>
        <end position="167"/>
    </location>
</feature>
<proteinExistence type="predicted"/>
<accession>A0ABT5MW21</accession>
<dbReference type="RefSeq" id="WP_273949891.1">
    <property type="nucleotide sequence ID" value="NZ_JAQSIP010000002.1"/>
</dbReference>
<dbReference type="InterPro" id="IPR001173">
    <property type="entry name" value="Glyco_trans_2-like"/>
</dbReference>
<dbReference type="EC" id="2.4.-.-" evidence="2"/>
<evidence type="ECO:0000259" key="1">
    <source>
        <dbReference type="Pfam" id="PF00535"/>
    </source>
</evidence>
<dbReference type="Gene3D" id="3.90.550.10">
    <property type="entry name" value="Spore Coat Polysaccharide Biosynthesis Protein SpsA, Chain A"/>
    <property type="match status" value="1"/>
</dbReference>
<keyword evidence="2" id="KW-0328">Glycosyltransferase</keyword>
<dbReference type="GO" id="GO:0016757">
    <property type="term" value="F:glycosyltransferase activity"/>
    <property type="evidence" value="ECO:0007669"/>
    <property type="project" value="UniProtKB-KW"/>
</dbReference>
<dbReference type="EMBL" id="JAQSIP010000002">
    <property type="protein sequence ID" value="MDD0838244.1"/>
    <property type="molecule type" value="Genomic_DNA"/>
</dbReference>
<evidence type="ECO:0000313" key="2">
    <source>
        <dbReference type="EMBL" id="MDD0838244.1"/>
    </source>
</evidence>
<reference evidence="2 3" key="1">
    <citation type="submission" date="2023-02" db="EMBL/GenBank/DDBJ databases">
        <title>Bacterial whole genomic sequence of Curvibacter sp. HBC61.</title>
        <authorList>
            <person name="Le V."/>
            <person name="Ko S.-R."/>
            <person name="Ahn C.-Y."/>
            <person name="Oh H.-M."/>
        </authorList>
    </citation>
    <scope>NUCLEOTIDE SEQUENCE [LARGE SCALE GENOMIC DNA]</scope>
    <source>
        <strain evidence="2 3">HBC61</strain>
    </source>
</reference>
<comment type="caution">
    <text evidence="2">The sequence shown here is derived from an EMBL/GenBank/DDBJ whole genome shotgun (WGS) entry which is preliminary data.</text>
</comment>
<evidence type="ECO:0000313" key="3">
    <source>
        <dbReference type="Proteomes" id="UP001528673"/>
    </source>
</evidence>
<sequence length="294" mass="33622">MHNYVVIPTVGRVQLLGLVLVHTIKYLPKGWRIIVVGADEGDIPNNSEAQLFSEFVDFYVSSKGASAQRNFGVSRAIVDANLIVFLDDDFIVDEFYFKTISELFDADADIVGVNTSLLLDGATNQGYDFNYALDRLKAHRVKTMFTGYYEVSTLYGCNMAVRADALRQFSPWFDPMLPLYSWLEDRDFSHKLKIYGRLVRTKQCLGVHLGFKQGRTSGIRYGYSQIVNPIYLYRKGSLSFSSAVSLVGRPFFMNVVRYGFPEKWIDRRGRLIGNFYAFRDILNLTLDPTKILRM</sequence>
<name>A0ABT5MW21_9BURK</name>
<dbReference type="CDD" id="cd00761">
    <property type="entry name" value="Glyco_tranf_GTA_type"/>
    <property type="match status" value="1"/>
</dbReference>
<dbReference type="InterPro" id="IPR029044">
    <property type="entry name" value="Nucleotide-diphossugar_trans"/>
</dbReference>